<accession>A0A814NZ57</accession>
<feature type="transmembrane region" description="Helical" evidence="1">
    <location>
        <begin position="24"/>
        <end position="45"/>
    </location>
</feature>
<evidence type="ECO:0000256" key="1">
    <source>
        <dbReference type="SAM" id="Phobius"/>
    </source>
</evidence>
<evidence type="ECO:0000313" key="5">
    <source>
        <dbReference type="Proteomes" id="UP000663852"/>
    </source>
</evidence>
<keyword evidence="1" id="KW-0812">Transmembrane</keyword>
<feature type="transmembrane region" description="Helical" evidence="1">
    <location>
        <begin position="57"/>
        <end position="78"/>
    </location>
</feature>
<name>A0A814NZ57_ADIRI</name>
<reference evidence="3" key="1">
    <citation type="submission" date="2021-02" db="EMBL/GenBank/DDBJ databases">
        <authorList>
            <person name="Nowell W R."/>
        </authorList>
    </citation>
    <scope>NUCLEOTIDE SEQUENCE</scope>
</reference>
<organism evidence="3 5">
    <name type="scientific">Adineta ricciae</name>
    <name type="common">Rotifer</name>
    <dbReference type="NCBI Taxonomy" id="249248"/>
    <lineage>
        <taxon>Eukaryota</taxon>
        <taxon>Metazoa</taxon>
        <taxon>Spiralia</taxon>
        <taxon>Gnathifera</taxon>
        <taxon>Rotifera</taxon>
        <taxon>Eurotatoria</taxon>
        <taxon>Bdelloidea</taxon>
        <taxon>Adinetida</taxon>
        <taxon>Adinetidae</taxon>
        <taxon>Adineta</taxon>
    </lineage>
</organism>
<dbReference type="AlphaFoldDB" id="A0A814NZ57"/>
<dbReference type="OrthoDB" id="10015480at2759"/>
<sequence>MQSSRHIATTIFNNYGWHLQWPRIWIASLGTILLCLSFNILGMEIGHTIIDARRSTAFGGFIIFVPLTTNSICVLITVCLPKLFWRRITLILCFCMILLCVGLIAYDILVLIDPARCFFISCPYDESLTAWSDSLRMSKRFLESVQLVCACLCILCCSLYILAYFAYRHFNLHRSVVYESSDVSTTSIYAPYSYPHCKQLATDSNVEFEYALISQQTETRNSFPVQCTASSHQHQMCRRCMKQPQLMLTSGHPEQNQFSYVCASCHNELMNYQHKLPIVYQIKVPMRTLC</sequence>
<comment type="caution">
    <text evidence="3">The sequence shown here is derived from an EMBL/GenBank/DDBJ whole genome shotgun (WGS) entry which is preliminary data.</text>
</comment>
<keyword evidence="4" id="KW-1185">Reference proteome</keyword>
<protein>
    <submittedName>
        <fullName evidence="3">Uncharacterized protein</fullName>
    </submittedName>
</protein>
<dbReference type="EMBL" id="CAJNOR010000450">
    <property type="protein sequence ID" value="CAF0918299.1"/>
    <property type="molecule type" value="Genomic_DNA"/>
</dbReference>
<feature type="transmembrane region" description="Helical" evidence="1">
    <location>
        <begin position="145"/>
        <end position="167"/>
    </location>
</feature>
<gene>
    <name evidence="3" type="ORF">EDS130_LOCUS19908</name>
    <name evidence="2" type="ORF">XAT740_LOCUS8895</name>
</gene>
<feature type="transmembrane region" description="Helical" evidence="1">
    <location>
        <begin position="84"/>
        <end position="106"/>
    </location>
</feature>
<keyword evidence="1" id="KW-1133">Transmembrane helix</keyword>
<evidence type="ECO:0000313" key="3">
    <source>
        <dbReference type="EMBL" id="CAF1099372.1"/>
    </source>
</evidence>
<dbReference type="Proteomes" id="UP000663852">
    <property type="component" value="Unassembled WGS sequence"/>
</dbReference>
<proteinExistence type="predicted"/>
<keyword evidence="1" id="KW-0472">Membrane</keyword>
<dbReference type="EMBL" id="CAJNOJ010000097">
    <property type="protein sequence ID" value="CAF1099372.1"/>
    <property type="molecule type" value="Genomic_DNA"/>
</dbReference>
<dbReference type="Proteomes" id="UP000663828">
    <property type="component" value="Unassembled WGS sequence"/>
</dbReference>
<evidence type="ECO:0000313" key="4">
    <source>
        <dbReference type="Proteomes" id="UP000663828"/>
    </source>
</evidence>
<evidence type="ECO:0000313" key="2">
    <source>
        <dbReference type="EMBL" id="CAF0918299.1"/>
    </source>
</evidence>